<dbReference type="HOGENOM" id="CLU_371386_0_0_1"/>
<feature type="region of interest" description="Disordered" evidence="1">
    <location>
        <begin position="274"/>
        <end position="324"/>
    </location>
</feature>
<dbReference type="InterPro" id="IPR022210">
    <property type="entry name" value="TF_GCR1-like"/>
</dbReference>
<gene>
    <name evidence="3" type="primary">TPHA0J02580</name>
    <name evidence="3" type="ordered locus">TPHA_0J02580</name>
</gene>
<name>G8BYY6_TETPH</name>
<dbReference type="Pfam" id="PF12550">
    <property type="entry name" value="GCR1_C"/>
    <property type="match status" value="1"/>
</dbReference>
<dbReference type="InterPro" id="IPR052146">
    <property type="entry name" value="HOT1"/>
</dbReference>
<organism evidence="3 4">
    <name type="scientific">Tetrapisispora phaffii (strain ATCC 24235 / CBS 4417 / NBRC 1672 / NRRL Y-8282 / UCD 70-5)</name>
    <name type="common">Yeast</name>
    <name type="synonym">Fabospora phaffii</name>
    <dbReference type="NCBI Taxonomy" id="1071381"/>
    <lineage>
        <taxon>Eukaryota</taxon>
        <taxon>Fungi</taxon>
        <taxon>Dikarya</taxon>
        <taxon>Ascomycota</taxon>
        <taxon>Saccharomycotina</taxon>
        <taxon>Saccharomycetes</taxon>
        <taxon>Saccharomycetales</taxon>
        <taxon>Saccharomycetaceae</taxon>
        <taxon>Tetrapisispora</taxon>
    </lineage>
</organism>
<accession>G8BYY6</accession>
<feature type="compositionally biased region" description="Low complexity" evidence="1">
    <location>
        <begin position="592"/>
        <end position="603"/>
    </location>
</feature>
<dbReference type="GO" id="GO:0000981">
    <property type="term" value="F:DNA-binding transcription factor activity, RNA polymerase II-specific"/>
    <property type="evidence" value="ECO:0007669"/>
    <property type="project" value="TreeGrafter"/>
</dbReference>
<feature type="compositionally biased region" description="Polar residues" evidence="1">
    <location>
        <begin position="152"/>
        <end position="167"/>
    </location>
</feature>
<feature type="compositionally biased region" description="Basic residues" evidence="1">
    <location>
        <begin position="611"/>
        <end position="621"/>
    </location>
</feature>
<feature type="region of interest" description="Disordered" evidence="1">
    <location>
        <begin position="548"/>
        <end position="634"/>
    </location>
</feature>
<feature type="compositionally biased region" description="Polar residues" evidence="1">
    <location>
        <begin position="284"/>
        <end position="324"/>
    </location>
</feature>
<evidence type="ECO:0000313" key="4">
    <source>
        <dbReference type="Proteomes" id="UP000005666"/>
    </source>
</evidence>
<dbReference type="PANTHER" id="PTHR37784:SF2">
    <property type="entry name" value="HIGH-OSMOLARITY-INDUCED TRANSCRIPTION PROTEIN 1"/>
    <property type="match status" value="1"/>
</dbReference>
<dbReference type="PANTHER" id="PTHR37784">
    <property type="entry name" value="PROTEIN MSN1"/>
    <property type="match status" value="1"/>
</dbReference>
<feature type="compositionally biased region" description="Acidic residues" evidence="1">
    <location>
        <begin position="552"/>
        <end position="591"/>
    </location>
</feature>
<keyword evidence="4" id="KW-1185">Reference proteome</keyword>
<dbReference type="EMBL" id="HE612865">
    <property type="protein sequence ID" value="CCE65078.1"/>
    <property type="molecule type" value="Genomic_DNA"/>
</dbReference>
<dbReference type="GeneID" id="11533178"/>
<feature type="region of interest" description="Disordered" evidence="1">
    <location>
        <begin position="133"/>
        <end position="167"/>
    </location>
</feature>
<feature type="compositionally biased region" description="Basic and acidic residues" evidence="1">
    <location>
        <begin position="140"/>
        <end position="151"/>
    </location>
</feature>
<dbReference type="OrthoDB" id="428577at2759"/>
<protein>
    <recommendedName>
        <fullName evidence="2">Transcription activator GCR1-like domain-containing protein</fullName>
    </recommendedName>
</protein>
<feature type="compositionally biased region" description="Polar residues" evidence="1">
    <location>
        <begin position="623"/>
        <end position="634"/>
    </location>
</feature>
<dbReference type="eggNOG" id="ENOG502QQ7G">
    <property type="taxonomic scope" value="Eukaryota"/>
</dbReference>
<evidence type="ECO:0000259" key="2">
    <source>
        <dbReference type="Pfam" id="PF12550"/>
    </source>
</evidence>
<reference evidence="3 4" key="1">
    <citation type="journal article" date="2011" name="Proc. Natl. Acad. Sci. U.S.A.">
        <title>Evolutionary erosion of yeast sex chromosomes by mating-type switching accidents.</title>
        <authorList>
            <person name="Gordon J.L."/>
            <person name="Armisen D."/>
            <person name="Proux-Wera E."/>
            <person name="Oheigeartaigh S.S."/>
            <person name="Byrne K.P."/>
            <person name="Wolfe K.H."/>
        </authorList>
    </citation>
    <scope>NUCLEOTIDE SEQUENCE [LARGE SCALE GENOMIC DNA]</scope>
    <source>
        <strain evidence="4">ATCC 24235 / CBS 4417 / NBRC 1672 / NRRL Y-8282 / UCD 70-5</strain>
    </source>
</reference>
<dbReference type="GO" id="GO:0000978">
    <property type="term" value="F:RNA polymerase II cis-regulatory region sequence-specific DNA binding"/>
    <property type="evidence" value="ECO:0007669"/>
    <property type="project" value="TreeGrafter"/>
</dbReference>
<evidence type="ECO:0000256" key="1">
    <source>
        <dbReference type="SAM" id="MobiDB-lite"/>
    </source>
</evidence>
<dbReference type="AlphaFoldDB" id="G8BYY6"/>
<dbReference type="Proteomes" id="UP000005666">
    <property type="component" value="Chromosome 10"/>
</dbReference>
<dbReference type="GO" id="GO:0060963">
    <property type="term" value="P:positive regulation of ribosomal protein gene transcription by RNA polymerase II"/>
    <property type="evidence" value="ECO:0007669"/>
    <property type="project" value="TreeGrafter"/>
</dbReference>
<dbReference type="KEGG" id="tpf:TPHA_0J02580"/>
<evidence type="ECO:0000313" key="3">
    <source>
        <dbReference type="EMBL" id="CCE65078.1"/>
    </source>
</evidence>
<proteinExistence type="predicted"/>
<sequence length="749" mass="83478">MSGEMNVPTVGVNHETTSINKTTAGQLDNNIEANNLSNGITTPDLLKRTSLGEIVNVSEGKTNENCINTPNAHGSLSLHNKTLTLQDILDHSTNGIANKNIDQIPGIFLRMPRIDAIKPGSTIENSEGLVQDKNNLSNHDFMKESGTKENSNDNNGSKSANDMISIPSSNQSTATVKMFQRMDELSVRMIAMEEMLHTLCNTVNHQNTIIMNLESQSSKNYKSINNSLDKINNELQFNKLTNNDNSSNPHQDAFVTDMLNSITNVSSKYLRNIKNRSDNITERPPTTNLPINTSQSELDAPTSNSTSDLKYKNNLPNNHTNTHEINNSRYMHQSKSYSNINSYINSQTTNNDHQKLKNSHLKSNIAPFKHNNISSTFTLNPNGIKKRKNVHVSNSINDLFLLGNSQFNLLNNIPNNIPNNLYKMDTTGNNPSINGMGNTNVENAAPTTENGALVGTGGLNPTNSASLPNLTLESAELSHLLKPNTINNIHNELEAFQDDPQQANSSASKPSEVITNDVARLTSIMDKPEFVASRDSTGTIKRSYGLLSADDHEVDDEVDEGYDEDDDGYQEDNDDDNENDNDNDNDNDNENDNGNSDENGESNTSEIKKPNTMKRLNRGKLNKTGNSGYNGFNKVSANKELDIENKRYSLLKAPNSVRTIWEEYVHGINGEPAIKDLEEEFGSKWRKTKNRKTFARRKRLYKFILKGIENGKTSEEMISILENRRLYKDDKGNLKRRTIGWLQQSLSGI</sequence>
<dbReference type="OMA" id="KTIWEEY"/>
<feature type="domain" description="Transcription activator GCR1-like" evidence="2">
    <location>
        <begin position="648"/>
        <end position="725"/>
    </location>
</feature>
<dbReference type="STRING" id="1071381.G8BYY6"/>
<dbReference type="RefSeq" id="XP_003687512.1">
    <property type="nucleotide sequence ID" value="XM_003687464.1"/>
</dbReference>